<evidence type="ECO:0000313" key="2">
    <source>
        <dbReference type="EMBL" id="TKR95370.1"/>
    </source>
</evidence>
<proteinExistence type="predicted"/>
<keyword evidence="3" id="KW-1185">Reference proteome</keyword>
<dbReference type="AlphaFoldDB" id="A0A4U5PFZ1"/>
<evidence type="ECO:0000313" key="3">
    <source>
        <dbReference type="Proteomes" id="UP000298663"/>
    </source>
</evidence>
<protein>
    <submittedName>
        <fullName evidence="2">Uncharacterized protein</fullName>
    </submittedName>
</protein>
<organism evidence="2 3">
    <name type="scientific">Steinernema carpocapsae</name>
    <name type="common">Entomopathogenic nematode</name>
    <dbReference type="NCBI Taxonomy" id="34508"/>
    <lineage>
        <taxon>Eukaryota</taxon>
        <taxon>Metazoa</taxon>
        <taxon>Ecdysozoa</taxon>
        <taxon>Nematoda</taxon>
        <taxon>Chromadorea</taxon>
        <taxon>Rhabditida</taxon>
        <taxon>Tylenchina</taxon>
        <taxon>Panagrolaimomorpha</taxon>
        <taxon>Strongyloidoidea</taxon>
        <taxon>Steinernematidae</taxon>
        <taxon>Steinernema</taxon>
    </lineage>
</organism>
<gene>
    <name evidence="2" type="ORF">L596_009549</name>
</gene>
<sequence>MASPDICSPNKGLIVALLEVINRFVKTINDVKDRVTLLEENYAALVEQERYKEEKGLDMLLKTSKDLKSAQERISDLEERFQPKPDESVESEDSKDLKFLPEHSLKVSNSDVVCKKLNKSKKTRTRPSKRAAFSTESSFENFASGEFETSSSTDASNGFSSQAPISHDAVVLEGHEIQPQLNSVEFSKAAESENSQINAVISICSSTSDPEPLPNVSTQNEHLQSNMVHFRSYPPPYPACNPCLSKNHKPSLR</sequence>
<name>A0A4U5PFZ1_STECR</name>
<feature type="region of interest" description="Disordered" evidence="1">
    <location>
        <begin position="76"/>
        <end position="96"/>
    </location>
</feature>
<reference evidence="2 3" key="2">
    <citation type="journal article" date="2019" name="G3 (Bethesda)">
        <title>Hybrid Assembly of the Genome of the Entomopathogenic Nematode Steinernema carpocapsae Identifies the X-Chromosome.</title>
        <authorList>
            <person name="Serra L."/>
            <person name="Macchietto M."/>
            <person name="Macias-Munoz A."/>
            <person name="McGill C.J."/>
            <person name="Rodriguez I.M."/>
            <person name="Rodriguez B."/>
            <person name="Murad R."/>
            <person name="Mortazavi A."/>
        </authorList>
    </citation>
    <scope>NUCLEOTIDE SEQUENCE [LARGE SCALE GENOMIC DNA]</scope>
    <source>
        <strain evidence="2 3">ALL</strain>
    </source>
</reference>
<dbReference type="Proteomes" id="UP000298663">
    <property type="component" value="Unassembled WGS sequence"/>
</dbReference>
<dbReference type="EMBL" id="AZBU02000002">
    <property type="protein sequence ID" value="TKR95370.1"/>
    <property type="molecule type" value="Genomic_DNA"/>
</dbReference>
<evidence type="ECO:0000256" key="1">
    <source>
        <dbReference type="SAM" id="MobiDB-lite"/>
    </source>
</evidence>
<comment type="caution">
    <text evidence="2">The sequence shown here is derived from an EMBL/GenBank/DDBJ whole genome shotgun (WGS) entry which is preliminary data.</text>
</comment>
<accession>A0A4U5PFZ1</accession>
<reference evidence="2 3" key="1">
    <citation type="journal article" date="2015" name="Genome Biol.">
        <title>Comparative genomics of Steinernema reveals deeply conserved gene regulatory networks.</title>
        <authorList>
            <person name="Dillman A.R."/>
            <person name="Macchietto M."/>
            <person name="Porter C.F."/>
            <person name="Rogers A."/>
            <person name="Williams B."/>
            <person name="Antoshechkin I."/>
            <person name="Lee M.M."/>
            <person name="Goodwin Z."/>
            <person name="Lu X."/>
            <person name="Lewis E.E."/>
            <person name="Goodrich-Blair H."/>
            <person name="Stock S.P."/>
            <person name="Adams B.J."/>
            <person name="Sternberg P.W."/>
            <person name="Mortazavi A."/>
        </authorList>
    </citation>
    <scope>NUCLEOTIDE SEQUENCE [LARGE SCALE GENOMIC DNA]</scope>
    <source>
        <strain evidence="2 3">ALL</strain>
    </source>
</reference>